<sequence>MRCSALGRAPPRGLRWLDLGGARAALRSGRCGVATLNGLYSSGLTRRDGVAAAGLWSGHRLTPPPLRHSHLHQIPGQGQPAAVGRVRSSPDAARAAASSSSPSNRDCPSARDCSTELLQSFAFDPPFTAITGEAGKGFHDVICVYACRRCHSPLFSSKDLMRGSRVGHHCSGWPTFVAPLTRTALRLRTTPQRSVVAGSSDAPSVRSPGFSLRVPASGVAQRGLAVEGDVVRLHGRPVGVRQAQSWREMCLRDENHRADPAIVLGCCGHCGIPVCQVTHSAAEGSRYVATASCIDVLDSKVEG</sequence>
<protein>
    <submittedName>
        <fullName evidence="2">Uncharacterized protein</fullName>
    </submittedName>
</protein>
<dbReference type="OrthoDB" id="260172at2759"/>
<evidence type="ECO:0000256" key="1">
    <source>
        <dbReference type="SAM" id="MobiDB-lite"/>
    </source>
</evidence>
<evidence type="ECO:0000313" key="2">
    <source>
        <dbReference type="EMBL" id="KPI85344.1"/>
    </source>
</evidence>
<dbReference type="Proteomes" id="UP000038009">
    <property type="component" value="Unassembled WGS sequence"/>
</dbReference>
<gene>
    <name evidence="2" type="ORF">ABL78_5599</name>
</gene>
<keyword evidence="3" id="KW-1185">Reference proteome</keyword>
<feature type="compositionally biased region" description="Low complexity" evidence="1">
    <location>
        <begin position="87"/>
        <end position="107"/>
    </location>
</feature>
<dbReference type="AlphaFoldDB" id="A0A0N1I3B1"/>
<evidence type="ECO:0000313" key="3">
    <source>
        <dbReference type="Proteomes" id="UP000038009"/>
    </source>
</evidence>
<dbReference type="VEuPathDB" id="TriTrypDB:Lsey_0193_0070"/>
<accession>A0A0N1I3B1</accession>
<dbReference type="EMBL" id="LJSK01000193">
    <property type="protein sequence ID" value="KPI85344.1"/>
    <property type="molecule type" value="Genomic_DNA"/>
</dbReference>
<feature type="region of interest" description="Disordered" evidence="1">
    <location>
        <begin position="64"/>
        <end position="111"/>
    </location>
</feature>
<dbReference type="OMA" id="YACRRCH"/>
<proteinExistence type="predicted"/>
<organism evidence="2 3">
    <name type="scientific">Leptomonas seymouri</name>
    <dbReference type="NCBI Taxonomy" id="5684"/>
    <lineage>
        <taxon>Eukaryota</taxon>
        <taxon>Discoba</taxon>
        <taxon>Euglenozoa</taxon>
        <taxon>Kinetoplastea</taxon>
        <taxon>Metakinetoplastina</taxon>
        <taxon>Trypanosomatida</taxon>
        <taxon>Trypanosomatidae</taxon>
        <taxon>Leishmaniinae</taxon>
        <taxon>Leptomonas</taxon>
    </lineage>
</organism>
<name>A0A0N1I3B1_LEPSE</name>
<reference evidence="2 3" key="1">
    <citation type="journal article" date="2015" name="PLoS Pathog.">
        <title>Leptomonas seymouri: Adaptations to the Dixenous Life Cycle Analyzed by Genome Sequencing, Transcriptome Profiling and Co-infection with Leishmania donovani.</title>
        <authorList>
            <person name="Kraeva N."/>
            <person name="Butenko A."/>
            <person name="Hlavacova J."/>
            <person name="Kostygov A."/>
            <person name="Myskova J."/>
            <person name="Grybchuk D."/>
            <person name="Lestinova T."/>
            <person name="Votypka J."/>
            <person name="Volf P."/>
            <person name="Opperdoes F."/>
            <person name="Flegontov P."/>
            <person name="Lukes J."/>
            <person name="Yurchenko V."/>
        </authorList>
    </citation>
    <scope>NUCLEOTIDE SEQUENCE [LARGE SCALE GENOMIC DNA]</scope>
    <source>
        <strain evidence="2 3">ATCC 30220</strain>
    </source>
</reference>
<comment type="caution">
    <text evidence="2">The sequence shown here is derived from an EMBL/GenBank/DDBJ whole genome shotgun (WGS) entry which is preliminary data.</text>
</comment>